<dbReference type="InterPro" id="IPR015421">
    <property type="entry name" value="PyrdxlP-dep_Trfase_major"/>
</dbReference>
<evidence type="ECO:0000313" key="3">
    <source>
        <dbReference type="EMBL" id="MFC7328623.1"/>
    </source>
</evidence>
<dbReference type="SUPFAM" id="SSF53383">
    <property type="entry name" value="PLP-dependent transferases"/>
    <property type="match status" value="1"/>
</dbReference>
<dbReference type="PANTHER" id="PTHR30244:SF34">
    <property type="entry name" value="DTDP-4-AMINO-4,6-DIDEOXYGALACTOSE TRANSAMINASE"/>
    <property type="match status" value="1"/>
</dbReference>
<dbReference type="RefSeq" id="WP_379871271.1">
    <property type="nucleotide sequence ID" value="NZ_JBHTBH010000005.1"/>
</dbReference>
<evidence type="ECO:0000256" key="1">
    <source>
        <dbReference type="ARBA" id="ARBA00001933"/>
    </source>
</evidence>
<comment type="similarity">
    <text evidence="2">Belongs to the DegT/DnrJ/EryC1 family.</text>
</comment>
<dbReference type="EMBL" id="JBHTBH010000005">
    <property type="protein sequence ID" value="MFC7328623.1"/>
    <property type="molecule type" value="Genomic_DNA"/>
</dbReference>
<dbReference type="InterPro" id="IPR000653">
    <property type="entry name" value="DegT/StrS_aminotransferase"/>
</dbReference>
<dbReference type="Gene3D" id="3.40.640.10">
    <property type="entry name" value="Type I PLP-dependent aspartate aminotransferase-like (Major domain)"/>
    <property type="match status" value="1"/>
</dbReference>
<comment type="caution">
    <text evidence="3">The sequence shown here is derived from an EMBL/GenBank/DDBJ whole genome shotgun (WGS) entry which is preliminary data.</text>
</comment>
<organism evidence="3 4">
    <name type="scientific">Marinactinospora rubrisoli</name>
    <dbReference type="NCBI Taxonomy" id="2715399"/>
    <lineage>
        <taxon>Bacteria</taxon>
        <taxon>Bacillati</taxon>
        <taxon>Actinomycetota</taxon>
        <taxon>Actinomycetes</taxon>
        <taxon>Streptosporangiales</taxon>
        <taxon>Nocardiopsidaceae</taxon>
        <taxon>Marinactinospora</taxon>
    </lineage>
</organism>
<sequence length="398" mass="42185">MTAADEPAGEPVWKVTLADSTIDVEEIAAVTEVLRSRWLTAGRVTRDFEREFAAAHGAPDAVAVSSGTAALHLAALALGIGPGDEVIVPSLSFVASAAVTALSGATPVFADVVAPDDLTIDPAEVRRLITPRTRAVVAMHYAGHPARLGELAEAAREHGVTLIEDAAHAPLVRSGEDGGGMLGTVGDIGCFSFYSSKNMTTGEGGMLVARDPALLERMRSLRSHALSTSTWDRTRGGVAGYDVDGAGLNYRPTEISSALGRVQLGRLPTDRARRRRLVADYRAALAAEPRIGVPFAERTGDSAHHLMAVLLPPGVPRDEVRAHLRSAGVQTSVHYPPTHRFSHYRRAFASDRRPLPVTDEVTPRLLSLPLHSRMTGAEAVLAADALIAAVRRSGEGRP</sequence>
<keyword evidence="3" id="KW-0032">Aminotransferase</keyword>
<name>A0ABW2KFB2_9ACTN</name>
<dbReference type="InterPro" id="IPR015422">
    <property type="entry name" value="PyrdxlP-dep_Trfase_small"/>
</dbReference>
<keyword evidence="2" id="KW-0663">Pyridoxal phosphate</keyword>
<dbReference type="Pfam" id="PF01041">
    <property type="entry name" value="DegT_DnrJ_EryC1"/>
    <property type="match status" value="1"/>
</dbReference>
<dbReference type="Gene3D" id="3.90.1150.10">
    <property type="entry name" value="Aspartate Aminotransferase, domain 1"/>
    <property type="match status" value="1"/>
</dbReference>
<dbReference type="PANTHER" id="PTHR30244">
    <property type="entry name" value="TRANSAMINASE"/>
    <property type="match status" value="1"/>
</dbReference>
<evidence type="ECO:0000313" key="4">
    <source>
        <dbReference type="Proteomes" id="UP001596540"/>
    </source>
</evidence>
<comment type="cofactor">
    <cofactor evidence="1">
        <name>pyridoxal 5'-phosphate</name>
        <dbReference type="ChEBI" id="CHEBI:597326"/>
    </cofactor>
</comment>
<dbReference type="Proteomes" id="UP001596540">
    <property type="component" value="Unassembled WGS sequence"/>
</dbReference>
<dbReference type="InterPro" id="IPR015424">
    <property type="entry name" value="PyrdxlP-dep_Trfase"/>
</dbReference>
<dbReference type="CDD" id="cd00616">
    <property type="entry name" value="AHBA_syn"/>
    <property type="match status" value="1"/>
</dbReference>
<evidence type="ECO:0000256" key="2">
    <source>
        <dbReference type="RuleBase" id="RU004508"/>
    </source>
</evidence>
<gene>
    <name evidence="3" type="ORF">ACFQRF_12805</name>
</gene>
<reference evidence="4" key="1">
    <citation type="journal article" date="2019" name="Int. J. Syst. Evol. Microbiol.">
        <title>The Global Catalogue of Microorganisms (GCM) 10K type strain sequencing project: providing services to taxonomists for standard genome sequencing and annotation.</title>
        <authorList>
            <consortium name="The Broad Institute Genomics Platform"/>
            <consortium name="The Broad Institute Genome Sequencing Center for Infectious Disease"/>
            <person name="Wu L."/>
            <person name="Ma J."/>
        </authorList>
    </citation>
    <scope>NUCLEOTIDE SEQUENCE [LARGE SCALE GENOMIC DNA]</scope>
    <source>
        <strain evidence="4">CGMCC 4.7382</strain>
    </source>
</reference>
<protein>
    <submittedName>
        <fullName evidence="3">DegT/DnrJ/EryC1/StrS family aminotransferase</fullName>
    </submittedName>
</protein>
<dbReference type="GO" id="GO:0008483">
    <property type="term" value="F:transaminase activity"/>
    <property type="evidence" value="ECO:0007669"/>
    <property type="project" value="UniProtKB-KW"/>
</dbReference>
<keyword evidence="3" id="KW-0808">Transferase</keyword>
<dbReference type="PIRSF" id="PIRSF000390">
    <property type="entry name" value="PLP_StrS"/>
    <property type="match status" value="1"/>
</dbReference>
<proteinExistence type="inferred from homology"/>
<accession>A0ABW2KFB2</accession>
<keyword evidence="4" id="KW-1185">Reference proteome</keyword>